<evidence type="ECO:0000313" key="1">
    <source>
        <dbReference type="EMBL" id="MBM7556840.1"/>
    </source>
</evidence>
<evidence type="ECO:0000313" key="2">
    <source>
        <dbReference type="Proteomes" id="UP000774000"/>
    </source>
</evidence>
<proteinExistence type="predicted"/>
<sequence length="313" mass="36506">MESKLQKVKEMLNKDFAASLILVSEYEKEFKFRKVSLEGDLADEFKSKLSNKILSVVDDIHKGKKELVKYNPARKKGKHEIECLDVKNRRIKSVIDNIPETTGIKSFTEGEEEFINSLHFYILVFEIKGEKITIFRKCNKKLKVNNCGIISWFSKGVYNKFEESLFLFDNKFDCFLFEGKIFIRSTYYFHLIFRYYEELKSNADNILDTLDQKVPVSNMDELREACKGHLTMLAKVNNIASSDYFNDIDMENIKFAIKECNVDVDVVEENGREKLVFDSANRWEILKLLADDYLGSVMTDLKYEVNSKKAVNN</sequence>
<accession>A0A938XSS5</accession>
<dbReference type="Pfam" id="PF16162">
    <property type="entry name" value="KwaB"/>
    <property type="match status" value="1"/>
</dbReference>
<dbReference type="AlphaFoldDB" id="A0A938XSS5"/>
<organism evidence="1 2">
    <name type="scientific">Halanaerobacter jeridensis</name>
    <dbReference type="NCBI Taxonomy" id="706427"/>
    <lineage>
        <taxon>Bacteria</taxon>
        <taxon>Bacillati</taxon>
        <taxon>Bacillota</taxon>
        <taxon>Clostridia</taxon>
        <taxon>Halanaerobiales</taxon>
        <taxon>Halobacteroidaceae</taxon>
        <taxon>Halanaerobacter</taxon>
    </lineage>
</organism>
<dbReference type="InterPro" id="IPR032359">
    <property type="entry name" value="KwaB-like"/>
</dbReference>
<comment type="caution">
    <text evidence="1">The sequence shown here is derived from an EMBL/GenBank/DDBJ whole genome shotgun (WGS) entry which is preliminary data.</text>
</comment>
<dbReference type="EMBL" id="JAFBDQ010000007">
    <property type="protein sequence ID" value="MBM7556840.1"/>
    <property type="molecule type" value="Genomic_DNA"/>
</dbReference>
<name>A0A938XSS5_9FIRM</name>
<protein>
    <recommendedName>
        <fullName evidence="3">DUF4868 domain-containing protein</fullName>
    </recommendedName>
</protein>
<reference evidence="1" key="1">
    <citation type="submission" date="2021-01" db="EMBL/GenBank/DDBJ databases">
        <title>Genomic Encyclopedia of Type Strains, Phase IV (KMG-IV): sequencing the most valuable type-strain genomes for metagenomic binning, comparative biology and taxonomic classification.</title>
        <authorList>
            <person name="Goeker M."/>
        </authorList>
    </citation>
    <scope>NUCLEOTIDE SEQUENCE</scope>
    <source>
        <strain evidence="1">DSM 23230</strain>
    </source>
</reference>
<keyword evidence="2" id="KW-1185">Reference proteome</keyword>
<gene>
    <name evidence="1" type="ORF">JOC47_001691</name>
</gene>
<dbReference type="Proteomes" id="UP000774000">
    <property type="component" value="Unassembled WGS sequence"/>
</dbReference>
<evidence type="ECO:0008006" key="3">
    <source>
        <dbReference type="Google" id="ProtNLM"/>
    </source>
</evidence>
<dbReference type="RefSeq" id="WP_204701615.1">
    <property type="nucleotide sequence ID" value="NZ_JAFBDQ010000007.1"/>
</dbReference>